<name>A0A6H5G2D7_9HEMI</name>
<organism evidence="1 2">
    <name type="scientific">Nesidiocoris tenuis</name>
    <dbReference type="NCBI Taxonomy" id="355587"/>
    <lineage>
        <taxon>Eukaryota</taxon>
        <taxon>Metazoa</taxon>
        <taxon>Ecdysozoa</taxon>
        <taxon>Arthropoda</taxon>
        <taxon>Hexapoda</taxon>
        <taxon>Insecta</taxon>
        <taxon>Pterygota</taxon>
        <taxon>Neoptera</taxon>
        <taxon>Paraneoptera</taxon>
        <taxon>Hemiptera</taxon>
        <taxon>Heteroptera</taxon>
        <taxon>Panheteroptera</taxon>
        <taxon>Cimicomorpha</taxon>
        <taxon>Miridae</taxon>
        <taxon>Dicyphina</taxon>
        <taxon>Nesidiocoris</taxon>
    </lineage>
</organism>
<evidence type="ECO:0000313" key="1">
    <source>
        <dbReference type="EMBL" id="CAA9995903.1"/>
    </source>
</evidence>
<sequence>MSNSSSISGTTLTTSRTMLWQTGRLSIAIQRRTSLVVNRGCPTPRTQLINTDGCRQGTDGAADPIKLHCS</sequence>
<feature type="non-terminal residue" evidence="1">
    <location>
        <position position="70"/>
    </location>
</feature>
<dbReference type="Proteomes" id="UP000479000">
    <property type="component" value="Unassembled WGS sequence"/>
</dbReference>
<evidence type="ECO:0000313" key="2">
    <source>
        <dbReference type="Proteomes" id="UP000479000"/>
    </source>
</evidence>
<reference evidence="1 2" key="1">
    <citation type="submission" date="2020-02" db="EMBL/GenBank/DDBJ databases">
        <authorList>
            <person name="Ferguson B K."/>
        </authorList>
    </citation>
    <scope>NUCLEOTIDE SEQUENCE [LARGE SCALE GENOMIC DNA]</scope>
</reference>
<accession>A0A6H5G2D7</accession>
<keyword evidence="2" id="KW-1185">Reference proteome</keyword>
<gene>
    <name evidence="1" type="ORF">NTEN_LOCUS2606</name>
</gene>
<dbReference type="EMBL" id="CADCXU010004133">
    <property type="protein sequence ID" value="CAA9995903.1"/>
    <property type="molecule type" value="Genomic_DNA"/>
</dbReference>
<proteinExistence type="predicted"/>
<dbReference type="AlphaFoldDB" id="A0A6H5G2D7"/>
<protein>
    <submittedName>
        <fullName evidence="1">Uncharacterized protein</fullName>
    </submittedName>
</protein>